<evidence type="ECO:0000256" key="1">
    <source>
        <dbReference type="ARBA" id="ARBA00006484"/>
    </source>
</evidence>
<dbReference type="STRING" id="460265.Mnod_0104"/>
<dbReference type="OrthoDB" id="9797020at2"/>
<dbReference type="RefSeq" id="WP_012634390.1">
    <property type="nucleotide sequence ID" value="NC_011894.1"/>
</dbReference>
<dbReference type="FunFam" id="3.40.50.720:FF:000084">
    <property type="entry name" value="Short-chain dehydrogenase reductase"/>
    <property type="match status" value="1"/>
</dbReference>
<name>B8IUA6_METNO</name>
<dbReference type="EMBL" id="CP001349">
    <property type="protein sequence ID" value="ACL55151.1"/>
    <property type="molecule type" value="Genomic_DNA"/>
</dbReference>
<sequence>MGIEAGTPRNAAAPSARLAGKVALVFGAGSSGPGWSNGKAVAVTFARAGARVVCIDLDPAAAEETVSIIRHDDGSATAASCDVTNSDAVRAVVEDAVAAHGRIDILHNNVGHATMGGPVELDEAAWRRSLDLNLTSCFLTCKHVLPHMLAQRSGSIVNISSVAAVRYTGYPYAAYYAAKAAVNHFTVGLALQYAREGIRANAIMPGMMNTPLIFRQIAGQYADADEMVRARDAACPMGRMGTAWDVANAALFLASDEAAYITGVALPVDGGLIARAGS</sequence>
<dbReference type="PRINTS" id="PR00080">
    <property type="entry name" value="SDRFAMILY"/>
</dbReference>
<dbReference type="Proteomes" id="UP000008207">
    <property type="component" value="Chromosome"/>
</dbReference>
<dbReference type="GO" id="GO:0016616">
    <property type="term" value="F:oxidoreductase activity, acting on the CH-OH group of donors, NAD or NADP as acceptor"/>
    <property type="evidence" value="ECO:0007669"/>
    <property type="project" value="TreeGrafter"/>
</dbReference>
<accession>B8IUA6</accession>
<dbReference type="eggNOG" id="COG1028">
    <property type="taxonomic scope" value="Bacteria"/>
</dbReference>
<comment type="similarity">
    <text evidence="1">Belongs to the short-chain dehydrogenases/reductases (SDR) family.</text>
</comment>
<protein>
    <submittedName>
        <fullName evidence="2">Short-chain dehydrogenase/reductase SDR</fullName>
    </submittedName>
</protein>
<dbReference type="InterPro" id="IPR002347">
    <property type="entry name" value="SDR_fam"/>
</dbReference>
<reference evidence="2 3" key="1">
    <citation type="submission" date="2009-01" db="EMBL/GenBank/DDBJ databases">
        <title>Complete sequence of chromosome of Methylobacterium nodulans ORS 2060.</title>
        <authorList>
            <consortium name="US DOE Joint Genome Institute"/>
            <person name="Lucas S."/>
            <person name="Copeland A."/>
            <person name="Lapidus A."/>
            <person name="Glavina del Rio T."/>
            <person name="Dalin E."/>
            <person name="Tice H."/>
            <person name="Bruce D."/>
            <person name="Goodwin L."/>
            <person name="Pitluck S."/>
            <person name="Sims D."/>
            <person name="Brettin T."/>
            <person name="Detter J.C."/>
            <person name="Han C."/>
            <person name="Larimer F."/>
            <person name="Land M."/>
            <person name="Hauser L."/>
            <person name="Kyrpides N."/>
            <person name="Ivanova N."/>
            <person name="Marx C.J."/>
            <person name="Richardson P."/>
        </authorList>
    </citation>
    <scope>NUCLEOTIDE SEQUENCE [LARGE SCALE GENOMIC DNA]</scope>
    <source>
        <strain evidence="3">LMG 21967 / CNCM I-2342 / ORS 2060</strain>
    </source>
</reference>
<dbReference type="KEGG" id="mno:Mnod_0104"/>
<keyword evidence="3" id="KW-1185">Reference proteome</keyword>
<dbReference type="GO" id="GO:0006633">
    <property type="term" value="P:fatty acid biosynthetic process"/>
    <property type="evidence" value="ECO:0007669"/>
    <property type="project" value="TreeGrafter"/>
</dbReference>
<dbReference type="CDD" id="cd05233">
    <property type="entry name" value="SDR_c"/>
    <property type="match status" value="1"/>
</dbReference>
<dbReference type="Pfam" id="PF13561">
    <property type="entry name" value="adh_short_C2"/>
    <property type="match status" value="1"/>
</dbReference>
<dbReference type="HOGENOM" id="CLU_010194_1_0_5"/>
<dbReference type="NCBIfam" id="NF005559">
    <property type="entry name" value="PRK07231.1"/>
    <property type="match status" value="1"/>
</dbReference>
<dbReference type="AlphaFoldDB" id="B8IUA6"/>
<organism evidence="2 3">
    <name type="scientific">Methylobacterium nodulans (strain LMG 21967 / CNCM I-2342 / ORS 2060)</name>
    <dbReference type="NCBI Taxonomy" id="460265"/>
    <lineage>
        <taxon>Bacteria</taxon>
        <taxon>Pseudomonadati</taxon>
        <taxon>Pseudomonadota</taxon>
        <taxon>Alphaproteobacteria</taxon>
        <taxon>Hyphomicrobiales</taxon>
        <taxon>Methylobacteriaceae</taxon>
        <taxon>Methylobacterium</taxon>
    </lineage>
</organism>
<dbReference type="InterPro" id="IPR036291">
    <property type="entry name" value="NAD(P)-bd_dom_sf"/>
</dbReference>
<evidence type="ECO:0000313" key="3">
    <source>
        <dbReference type="Proteomes" id="UP000008207"/>
    </source>
</evidence>
<evidence type="ECO:0000313" key="2">
    <source>
        <dbReference type="EMBL" id="ACL55151.1"/>
    </source>
</evidence>
<dbReference type="Gene3D" id="3.40.50.720">
    <property type="entry name" value="NAD(P)-binding Rossmann-like Domain"/>
    <property type="match status" value="1"/>
</dbReference>
<proteinExistence type="inferred from homology"/>
<gene>
    <name evidence="2" type="ordered locus">Mnod_0104</name>
</gene>
<dbReference type="GO" id="GO:0048038">
    <property type="term" value="F:quinone binding"/>
    <property type="evidence" value="ECO:0007669"/>
    <property type="project" value="TreeGrafter"/>
</dbReference>
<dbReference type="PRINTS" id="PR00081">
    <property type="entry name" value="GDHRDH"/>
</dbReference>
<dbReference type="PANTHER" id="PTHR42760">
    <property type="entry name" value="SHORT-CHAIN DEHYDROGENASES/REDUCTASES FAMILY MEMBER"/>
    <property type="match status" value="1"/>
</dbReference>
<dbReference type="SUPFAM" id="SSF51735">
    <property type="entry name" value="NAD(P)-binding Rossmann-fold domains"/>
    <property type="match status" value="1"/>
</dbReference>
<dbReference type="PANTHER" id="PTHR42760:SF122">
    <property type="entry name" value="NAD(P)-BINDING PROTEIN"/>
    <property type="match status" value="1"/>
</dbReference>